<name>A7SXP9_NEMVE</name>
<keyword evidence="2" id="KW-0106">Calcium</keyword>
<evidence type="ECO:0000256" key="2">
    <source>
        <dbReference type="RuleBase" id="RU363116"/>
    </source>
</evidence>
<reference evidence="3 4" key="1">
    <citation type="journal article" date="2007" name="Science">
        <title>Sea anemone genome reveals ancestral eumetazoan gene repertoire and genomic organization.</title>
        <authorList>
            <person name="Putnam N.H."/>
            <person name="Srivastava M."/>
            <person name="Hellsten U."/>
            <person name="Dirks B."/>
            <person name="Chapman J."/>
            <person name="Salamov A."/>
            <person name="Terry A."/>
            <person name="Shapiro H."/>
            <person name="Lindquist E."/>
            <person name="Kapitonov V.V."/>
            <person name="Jurka J."/>
            <person name="Genikhovich G."/>
            <person name="Grigoriev I.V."/>
            <person name="Lucas S.M."/>
            <person name="Steele R.E."/>
            <person name="Finnerty J.R."/>
            <person name="Technau U."/>
            <person name="Martindale M.Q."/>
            <person name="Rokhsar D.S."/>
        </authorList>
    </citation>
    <scope>NUCLEOTIDE SEQUENCE [LARGE SCALE GENOMIC DNA]</scope>
    <source>
        <strain evidence="4">CH2 X CH6</strain>
    </source>
</reference>
<dbReference type="HOGENOM" id="CLU_053024_2_2_1"/>
<dbReference type="PhylomeDB" id="A7SXP9"/>
<keyword evidence="2" id="KW-0564">Palmitate</keyword>
<dbReference type="SUPFAM" id="SSF54518">
    <property type="entry name" value="Tubby C-terminal domain-like"/>
    <property type="match status" value="1"/>
</dbReference>
<keyword evidence="2" id="KW-0449">Lipoprotein</keyword>
<dbReference type="InterPro" id="IPR025659">
    <property type="entry name" value="Tubby-like_C"/>
</dbReference>
<comment type="similarity">
    <text evidence="1 2">Belongs to the phospholipid scramblase family.</text>
</comment>
<proteinExistence type="inferred from homology"/>
<protein>
    <recommendedName>
        <fullName evidence="2">Phospholipid scramblase</fullName>
    </recommendedName>
</protein>
<dbReference type="InParanoid" id="A7SXP9"/>
<organism evidence="3 4">
    <name type="scientific">Nematostella vectensis</name>
    <name type="common">Starlet sea anemone</name>
    <dbReference type="NCBI Taxonomy" id="45351"/>
    <lineage>
        <taxon>Eukaryota</taxon>
        <taxon>Metazoa</taxon>
        <taxon>Cnidaria</taxon>
        <taxon>Anthozoa</taxon>
        <taxon>Hexacorallia</taxon>
        <taxon>Actiniaria</taxon>
        <taxon>Edwardsiidae</taxon>
        <taxon>Nematostella</taxon>
    </lineage>
</organism>
<dbReference type="PANTHER" id="PTHR23248:SF9">
    <property type="entry name" value="PHOSPHOLIPID SCRAMBLASE"/>
    <property type="match status" value="1"/>
</dbReference>
<dbReference type="PANTHER" id="PTHR23248">
    <property type="entry name" value="PHOSPHOLIPID SCRAMBLASE-RELATED"/>
    <property type="match status" value="1"/>
</dbReference>
<evidence type="ECO:0000256" key="1">
    <source>
        <dbReference type="ARBA" id="ARBA00005350"/>
    </source>
</evidence>
<evidence type="ECO:0000313" key="4">
    <source>
        <dbReference type="Proteomes" id="UP000001593"/>
    </source>
</evidence>
<dbReference type="Proteomes" id="UP000001593">
    <property type="component" value="Unassembled WGS sequence"/>
</dbReference>
<comment type="function">
    <text evidence="2">May mediate accelerated ATP-independent bidirectional transbilayer migration of phospholipids upon binding calcium ions that results in a loss of phospholipid asymmetry in the plasma membrane.</text>
</comment>
<accession>A7SXP9</accession>
<dbReference type="Pfam" id="PF03803">
    <property type="entry name" value="Scramblase"/>
    <property type="match status" value="1"/>
</dbReference>
<dbReference type="GO" id="GO:0005886">
    <property type="term" value="C:plasma membrane"/>
    <property type="evidence" value="ECO:0000318"/>
    <property type="project" value="GO_Central"/>
</dbReference>
<gene>
    <name evidence="3" type="ORF">NEMVEDRAFT_v1g194606</name>
</gene>
<sequence length="227" mass="25645">MQPPPPPMGCPPGLEYLTQIDQLLIRQQVELFELFTGCEMKNKYQITNSLGQQVYFAKEDTDCCTRQCCGPARPFEMEITDNTGREVIHLSRPLRCACFCCWCCLQTIEVQAPRGNVVGYVEQEFYICKPKFTIKDANRQTILTMTGPICACRCCADVEFPVLSADGTVPVGKVTKQWTGLIKEAFTDAENFGITFPMDLDVKMKAVMLGAVFLIDFMFFETQNHNN</sequence>
<dbReference type="InterPro" id="IPR005552">
    <property type="entry name" value="Scramblase"/>
</dbReference>
<dbReference type="OrthoDB" id="191150at2759"/>
<dbReference type="OMA" id="QNWHLWR"/>
<dbReference type="GO" id="GO:0017121">
    <property type="term" value="P:plasma membrane phospholipid scrambling"/>
    <property type="evidence" value="ECO:0000318"/>
    <property type="project" value="GO_Central"/>
</dbReference>
<evidence type="ECO:0000313" key="3">
    <source>
        <dbReference type="EMBL" id="EDO31512.1"/>
    </source>
</evidence>
<dbReference type="KEGG" id="nve:5502431"/>
<keyword evidence="4" id="KW-1185">Reference proteome</keyword>
<dbReference type="STRING" id="45351.A7SXP9"/>
<dbReference type="EMBL" id="DS469893">
    <property type="protein sequence ID" value="EDO31512.1"/>
    <property type="molecule type" value="Genomic_DNA"/>
</dbReference>
<dbReference type="eggNOG" id="KOG0621">
    <property type="taxonomic scope" value="Eukaryota"/>
</dbReference>
<dbReference type="GO" id="GO:0017128">
    <property type="term" value="F:phospholipid scramblase activity"/>
    <property type="evidence" value="ECO:0000318"/>
    <property type="project" value="GO_Central"/>
</dbReference>
<comment type="cofactor">
    <cofactor evidence="2">
        <name>Ca(2+)</name>
        <dbReference type="ChEBI" id="CHEBI:29108"/>
    </cofactor>
</comment>
<dbReference type="AlphaFoldDB" id="A7SXP9"/>